<dbReference type="PROSITE" id="PS52050">
    <property type="entry name" value="WYL"/>
    <property type="match status" value="1"/>
</dbReference>
<dbReference type="OrthoDB" id="9772503at2"/>
<dbReference type="Pfam" id="PF13280">
    <property type="entry name" value="WYL"/>
    <property type="match status" value="1"/>
</dbReference>
<accession>A0A165WQC9</accession>
<dbReference type="PANTHER" id="PTHR34580">
    <property type="match status" value="1"/>
</dbReference>
<dbReference type="Proteomes" id="UP000076476">
    <property type="component" value="Unassembled WGS sequence"/>
</dbReference>
<dbReference type="InterPro" id="IPR051534">
    <property type="entry name" value="CBASS_pafABC_assoc_protein"/>
</dbReference>
<dbReference type="AlphaFoldDB" id="A0A165WQC9"/>
<dbReference type="EMBL" id="LWBR01000059">
    <property type="protein sequence ID" value="KZN95198.1"/>
    <property type="molecule type" value="Genomic_DNA"/>
</dbReference>
<dbReference type="Pfam" id="PF25583">
    <property type="entry name" value="WCX"/>
    <property type="match status" value="1"/>
</dbReference>
<comment type="caution">
    <text evidence="3">The sequence shown here is derived from an EMBL/GenBank/DDBJ whole genome shotgun (WGS) entry which is preliminary data.</text>
</comment>
<proteinExistence type="predicted"/>
<dbReference type="STRING" id="33936.AZI98_15330"/>
<evidence type="ECO:0000259" key="1">
    <source>
        <dbReference type="Pfam" id="PF13280"/>
    </source>
</evidence>
<reference evidence="3 4" key="1">
    <citation type="submission" date="2016-04" db="EMBL/GenBank/DDBJ databases">
        <title>Draft genome sequence of Aeribacillus pallidus 8m3 from petroleum reservoir.</title>
        <authorList>
            <person name="Poltaraus A.B."/>
            <person name="Nazina T.N."/>
            <person name="Tourova T.P."/>
            <person name="Malakho S.M."/>
            <person name="Korshunova A.V."/>
            <person name="Sokolova D.S."/>
        </authorList>
    </citation>
    <scope>NUCLEOTIDE SEQUENCE [LARGE SCALE GENOMIC DNA]</scope>
    <source>
        <strain evidence="3 4">8m3</strain>
    </source>
</reference>
<dbReference type="PANTHER" id="PTHR34580:SF1">
    <property type="entry name" value="PROTEIN PAFC"/>
    <property type="match status" value="1"/>
</dbReference>
<dbReference type="InterPro" id="IPR057727">
    <property type="entry name" value="WCX_dom"/>
</dbReference>
<sequence length="328" mass="39011">MSNISSGQRLLKLKDILFYETDEDHELSINELIQKLTAVFGSDYKVDHRAVKRDIEVLNNEGFEVIENQGKYGKIFYSHQTRLFETYQLRLLTDAVLSARFITETEKKSLIQKLKKLTSRHIAKSLPDPLIFQQSSNLDYNLIKLHIDKIHKAVSQQRVIHFQYGKYSVDKQFIFRREGEVYEVCPYALIWQNDYYYLIGEYCKYKEFRHYRLDRMRNVEVTEKRFKKMEFNATEYVHRSFNMYSGKEEWIKIQFHNNLINLIIDRFGLDADIQKADDEHFVLVTKAKVSDGLVKWILTLGSEAKVLQPDTLVEMVRKEIDKMSKLYT</sequence>
<evidence type="ECO:0000313" key="4">
    <source>
        <dbReference type="Proteomes" id="UP000076476"/>
    </source>
</evidence>
<feature type="domain" description="WCX" evidence="2">
    <location>
        <begin position="249"/>
        <end position="323"/>
    </location>
</feature>
<name>A0A165WQC9_9BACI</name>
<dbReference type="InterPro" id="IPR026881">
    <property type="entry name" value="WYL_dom"/>
</dbReference>
<keyword evidence="4" id="KW-1185">Reference proteome</keyword>
<evidence type="ECO:0000259" key="2">
    <source>
        <dbReference type="Pfam" id="PF25583"/>
    </source>
</evidence>
<protein>
    <submittedName>
        <fullName evidence="3">WYL domain-containing protein</fullName>
    </submittedName>
</protein>
<feature type="domain" description="WYL" evidence="1">
    <location>
        <begin position="147"/>
        <end position="221"/>
    </location>
</feature>
<organism evidence="3 4">
    <name type="scientific">Aeribacillus pallidus</name>
    <dbReference type="NCBI Taxonomy" id="33936"/>
    <lineage>
        <taxon>Bacteria</taxon>
        <taxon>Bacillati</taxon>
        <taxon>Bacillota</taxon>
        <taxon>Bacilli</taxon>
        <taxon>Bacillales</taxon>
        <taxon>Bacillaceae</taxon>
        <taxon>Aeribacillus</taxon>
    </lineage>
</organism>
<evidence type="ECO:0000313" key="3">
    <source>
        <dbReference type="EMBL" id="KZN95198.1"/>
    </source>
</evidence>
<gene>
    <name evidence="3" type="ORF">AZI98_15330</name>
</gene>
<dbReference type="RefSeq" id="WP_063389139.1">
    <property type="nucleotide sequence ID" value="NZ_LWBR01000059.1"/>
</dbReference>